<dbReference type="InterPro" id="IPR008979">
    <property type="entry name" value="Galactose-bd-like_sf"/>
</dbReference>
<dbReference type="GO" id="GO:0030246">
    <property type="term" value="F:carbohydrate binding"/>
    <property type="evidence" value="ECO:0007669"/>
    <property type="project" value="InterPro"/>
</dbReference>
<dbReference type="PATRIC" id="fig|1036673.3.peg.4392"/>
<dbReference type="GO" id="GO:0004565">
    <property type="term" value="F:beta-galactosidase activity"/>
    <property type="evidence" value="ECO:0007669"/>
    <property type="project" value="UniProtKB-EC"/>
</dbReference>
<evidence type="ECO:0000313" key="11">
    <source>
        <dbReference type="EMBL" id="AEI43296.1"/>
    </source>
</evidence>
<dbReference type="Pfam" id="PF00703">
    <property type="entry name" value="Glyco_hydro_2"/>
    <property type="match status" value="1"/>
</dbReference>
<dbReference type="InterPro" id="IPR050347">
    <property type="entry name" value="Bact_Beta-galactosidase"/>
</dbReference>
<dbReference type="GO" id="GO:0005990">
    <property type="term" value="P:lactose catabolic process"/>
    <property type="evidence" value="ECO:0007669"/>
    <property type="project" value="TreeGrafter"/>
</dbReference>
<dbReference type="SUPFAM" id="SSF74650">
    <property type="entry name" value="Galactose mutarotase-like"/>
    <property type="match status" value="1"/>
</dbReference>
<dbReference type="InterPro" id="IPR023232">
    <property type="entry name" value="Glyco_hydro_2_AS"/>
</dbReference>
<dbReference type="InterPro" id="IPR006101">
    <property type="entry name" value="Glyco_hydro_2"/>
</dbReference>
<dbReference type="InterPro" id="IPR032312">
    <property type="entry name" value="LacZ_4"/>
</dbReference>
<feature type="compositionally biased region" description="Basic and acidic residues" evidence="9">
    <location>
        <begin position="10"/>
        <end position="24"/>
    </location>
</feature>
<dbReference type="Pfam" id="PF02837">
    <property type="entry name" value="Glyco_hydro_2_N"/>
    <property type="match status" value="1"/>
</dbReference>
<feature type="region of interest" description="Disordered" evidence="9">
    <location>
        <begin position="1"/>
        <end position="24"/>
    </location>
</feature>
<dbReference type="InterPro" id="IPR013783">
    <property type="entry name" value="Ig-like_fold"/>
</dbReference>
<dbReference type="RefSeq" id="WP_013918449.1">
    <property type="nucleotide sequence ID" value="NC_015690.1"/>
</dbReference>
<feature type="domain" description="Beta galactosidase small chain/" evidence="10">
    <location>
        <begin position="761"/>
        <end position="1035"/>
    </location>
</feature>
<dbReference type="SMART" id="SM01038">
    <property type="entry name" value="Bgal_small_N"/>
    <property type="match status" value="1"/>
</dbReference>
<evidence type="ECO:0000256" key="9">
    <source>
        <dbReference type="SAM" id="MobiDB-lite"/>
    </source>
</evidence>
<evidence type="ECO:0000256" key="3">
    <source>
        <dbReference type="ARBA" id="ARBA00012756"/>
    </source>
</evidence>
<dbReference type="PRINTS" id="PR00132">
    <property type="entry name" value="GLHYDRLASE2"/>
</dbReference>
<dbReference type="EC" id="3.2.1.23" evidence="3 8"/>
<proteinExistence type="inferred from homology"/>
<dbReference type="Gene3D" id="2.60.40.10">
    <property type="entry name" value="Immunoglobulins"/>
    <property type="match status" value="2"/>
</dbReference>
<name>F8FG34_PAEMK</name>
<reference evidence="12" key="1">
    <citation type="submission" date="2011-06" db="EMBL/GenBank/DDBJ databases">
        <title>Complete genome sequence of Paenibacillus mucilaginosus KNP414.</title>
        <authorList>
            <person name="Wang J."/>
            <person name="Hu S."/>
            <person name="Hu X."/>
            <person name="Zhang B."/>
            <person name="Dong D."/>
            <person name="Zhang S."/>
            <person name="Zhao K."/>
            <person name="Wu D."/>
        </authorList>
    </citation>
    <scope>NUCLEOTIDE SEQUENCE [LARGE SCALE GENOMIC DNA]</scope>
    <source>
        <strain evidence="12">KNP414</strain>
    </source>
</reference>
<dbReference type="InterPro" id="IPR006104">
    <property type="entry name" value="Glyco_hydro_2_N"/>
</dbReference>
<dbReference type="Pfam" id="PF02929">
    <property type="entry name" value="Bgal_small_N"/>
    <property type="match status" value="1"/>
</dbReference>
<dbReference type="KEGG" id="pms:KNP414_04766"/>
<evidence type="ECO:0000313" key="12">
    <source>
        <dbReference type="Proteomes" id="UP000006620"/>
    </source>
</evidence>
<keyword evidence="6 8" id="KW-0326">Glycosidase</keyword>
<dbReference type="EMBL" id="CP002869">
    <property type="protein sequence ID" value="AEI43296.1"/>
    <property type="molecule type" value="Genomic_DNA"/>
</dbReference>
<dbReference type="Pfam" id="PF02836">
    <property type="entry name" value="Glyco_hydro_2_C"/>
    <property type="match status" value="1"/>
</dbReference>
<dbReference type="SUPFAM" id="SSF51445">
    <property type="entry name" value="(Trans)glycosidases"/>
    <property type="match status" value="1"/>
</dbReference>
<dbReference type="InterPro" id="IPR004199">
    <property type="entry name" value="B-gal_small/dom_5"/>
</dbReference>
<evidence type="ECO:0000256" key="6">
    <source>
        <dbReference type="ARBA" id="ARBA00023295"/>
    </source>
</evidence>
<dbReference type="FunFam" id="3.20.20.80:FF:000018">
    <property type="entry name" value="Beta-galactosidase"/>
    <property type="match status" value="1"/>
</dbReference>
<protein>
    <recommendedName>
        <fullName evidence="4 8">Beta-galactosidase</fullName>
        <ecNumber evidence="3 8">3.2.1.23</ecNumber>
    </recommendedName>
    <alternativeName>
        <fullName evidence="7 8">Lactase</fullName>
    </alternativeName>
</protein>
<evidence type="ECO:0000259" key="10">
    <source>
        <dbReference type="SMART" id="SM01038"/>
    </source>
</evidence>
<dbReference type="PROSITE" id="PS00608">
    <property type="entry name" value="GLYCOSYL_HYDROL_F2_2"/>
    <property type="match status" value="1"/>
</dbReference>
<accession>F8FG34</accession>
<evidence type="ECO:0000256" key="7">
    <source>
        <dbReference type="ARBA" id="ARBA00032230"/>
    </source>
</evidence>
<dbReference type="Gene3D" id="3.20.20.80">
    <property type="entry name" value="Glycosidases"/>
    <property type="match status" value="1"/>
</dbReference>
<sequence length="1058" mass="117503">MYPTGTTGVHETKTADGPADDRIKDWSDPQMLGRGGERPHALSVPYADEESALRGERENSSYVLPLNGVWRFYYAESPQEAPAACELAEYDDTQWADLPVPSNWQLHGYGTPLYSSCPYPFPVDPPHVPKRNPTGIYRRRFRQPEDWSGRRTLLVFEGVDAAFHLYVNGEQAGYGQGSHYPHEFDITPYLRAGENTIAVRVYQWCAGSYLEDQDKWRLSGIFRDVYLVSAPAAGLRDAAVQAVPTGSGGGQLTVDVTAARRSAGPETGFSVQLKLMDEAGGLLHESRLGEALLTPQPGEEDELRTVISLSGVRSWTAETPVLYTLLLTTRDAAGAVQEVRSVPVGFRDIAVREGKLLVNGAPVILKGVNRNEFDPDRGFAVTYESMVRDIELMKQHNINTVRTSHYPNDPRWLDLCDRYGLYVIDEADLETHGFVLAGGNESRLSEDPEWRAPYLDRIIRLVERDKNHPSVIVWSLGNESGYGCNHDAMAEWVRGRDSSRPIHYERAYEAPVVDIVSSMYPSVEMLEEEGKKEDARPYLMVEFGHAMGNALGNQKEYWDTVHRYPRLLGGLIWEWCDMGLRRKEDGGQPSYTYGGDYGDEPHSGHFCIDGLVFPDRTVKPALIEYKKAIEPVSVTALELESGLVQVANRYSFLDLSHLRAEWTLYCDGDAVESGELTELAVPPGEERTVRIPYRNGPQNSGGEYWLRVRFVLREGTRWASAGHEVAWTDLPLQRKITAGMDAAVSGQLPALKTTLEGTSLTVIGSSFQATFGIDTGQLTGWVSQGTRLLQEGPAIRLWRAPVDNDVHLAKEWRKAKYDKLTAEVRSVDYRTAAGNHAVQVRVREVIGAKGEAVAFTAERIYTLYGSGDLTLDIKLSPAREELPPLPRFGVLLTVPEEFDRMAWFGRGSHECYPDRKESGKLGVYAGSIAEQFVPYIKPQENGNKADVRWAAVTDSTGAGLLIAGMPLVDVTVHGVAPQVLTAAKHREDLVRADRTFVYIDSGQSGLGNHSCGYAPTLDAYLLPAVEERRLRFRLKPLAAGQSPMLASKGEPEAIVWED</sequence>
<dbReference type="PROSITE" id="PS00719">
    <property type="entry name" value="GLYCOSYL_HYDROL_F2_1"/>
    <property type="match status" value="1"/>
</dbReference>
<comment type="similarity">
    <text evidence="2 8">Belongs to the glycosyl hydrolase 2 family.</text>
</comment>
<dbReference type="InterPro" id="IPR011013">
    <property type="entry name" value="Gal_mutarotase_sf_dom"/>
</dbReference>
<evidence type="ECO:0000256" key="1">
    <source>
        <dbReference type="ARBA" id="ARBA00001412"/>
    </source>
</evidence>
<dbReference type="InterPro" id="IPR017853">
    <property type="entry name" value="GH"/>
</dbReference>
<dbReference type="GO" id="GO:0009341">
    <property type="term" value="C:beta-galactosidase complex"/>
    <property type="evidence" value="ECO:0007669"/>
    <property type="project" value="InterPro"/>
</dbReference>
<dbReference type="InterPro" id="IPR006103">
    <property type="entry name" value="Glyco_hydro_2_cat"/>
</dbReference>
<dbReference type="SUPFAM" id="SSF49785">
    <property type="entry name" value="Galactose-binding domain-like"/>
    <property type="match status" value="1"/>
</dbReference>
<organism evidence="11 12">
    <name type="scientific">Paenibacillus mucilaginosus (strain KNP414)</name>
    <dbReference type="NCBI Taxonomy" id="1036673"/>
    <lineage>
        <taxon>Bacteria</taxon>
        <taxon>Bacillati</taxon>
        <taxon>Bacillota</taxon>
        <taxon>Bacilli</taxon>
        <taxon>Bacillales</taxon>
        <taxon>Paenibacillaceae</taxon>
        <taxon>Paenibacillus</taxon>
    </lineage>
</organism>
<evidence type="ECO:0000256" key="4">
    <source>
        <dbReference type="ARBA" id="ARBA00013303"/>
    </source>
</evidence>
<dbReference type="SUPFAM" id="SSF49303">
    <property type="entry name" value="beta-Galactosidase/glucuronidase domain"/>
    <property type="match status" value="2"/>
</dbReference>
<dbReference type="Gene3D" id="2.70.98.10">
    <property type="match status" value="1"/>
</dbReference>
<dbReference type="Proteomes" id="UP000006620">
    <property type="component" value="Chromosome"/>
</dbReference>
<keyword evidence="5 8" id="KW-0378">Hydrolase</keyword>
<dbReference type="Gene3D" id="2.60.120.260">
    <property type="entry name" value="Galactose-binding domain-like"/>
    <property type="match status" value="1"/>
</dbReference>
<evidence type="ECO:0000256" key="2">
    <source>
        <dbReference type="ARBA" id="ARBA00007401"/>
    </source>
</evidence>
<reference evidence="11 12" key="2">
    <citation type="journal article" date="2013" name="Genome Announc.">
        <title>Genome Sequence of Growth-Improving Paenibacillus mucilaginosus Strain KNP414.</title>
        <authorList>
            <person name="Lu J.J."/>
            <person name="Wang J.F."/>
            <person name="Hu X.F."/>
        </authorList>
    </citation>
    <scope>NUCLEOTIDE SEQUENCE [LARGE SCALE GENOMIC DNA]</scope>
    <source>
        <strain evidence="11 12">KNP414</strain>
    </source>
</reference>
<dbReference type="HOGENOM" id="CLU_002346_0_2_9"/>
<gene>
    <name evidence="11" type="ordered locus">KNP414_04766</name>
</gene>
<dbReference type="InterPro" id="IPR023230">
    <property type="entry name" value="Glyco_hydro_2_CS"/>
</dbReference>
<dbReference type="InterPro" id="IPR036156">
    <property type="entry name" value="Beta-gal/glucu_dom_sf"/>
</dbReference>
<evidence type="ECO:0000256" key="8">
    <source>
        <dbReference type="RuleBase" id="RU361154"/>
    </source>
</evidence>
<comment type="catalytic activity">
    <reaction evidence="1 8">
        <text>Hydrolysis of terminal non-reducing beta-D-galactose residues in beta-D-galactosides.</text>
        <dbReference type="EC" id="3.2.1.23"/>
    </reaction>
</comment>
<dbReference type="PANTHER" id="PTHR46323:SF2">
    <property type="entry name" value="BETA-GALACTOSIDASE"/>
    <property type="match status" value="1"/>
</dbReference>
<evidence type="ECO:0000256" key="5">
    <source>
        <dbReference type="ARBA" id="ARBA00022801"/>
    </source>
</evidence>
<dbReference type="Pfam" id="PF16353">
    <property type="entry name" value="LacZ_4"/>
    <property type="match status" value="1"/>
</dbReference>
<dbReference type="PANTHER" id="PTHR46323">
    <property type="entry name" value="BETA-GALACTOSIDASE"/>
    <property type="match status" value="1"/>
</dbReference>
<dbReference type="InterPro" id="IPR006102">
    <property type="entry name" value="Ig-like_GH2"/>
</dbReference>
<dbReference type="InterPro" id="IPR014718">
    <property type="entry name" value="GH-type_carb-bd"/>
</dbReference>
<dbReference type="AlphaFoldDB" id="F8FG34"/>